<keyword evidence="4" id="KW-1185">Reference proteome</keyword>
<organism evidence="3 4">
    <name type="scientific">Kordia aestuariivivens</name>
    <dbReference type="NCBI Taxonomy" id="2759037"/>
    <lineage>
        <taxon>Bacteria</taxon>
        <taxon>Pseudomonadati</taxon>
        <taxon>Bacteroidota</taxon>
        <taxon>Flavobacteriia</taxon>
        <taxon>Flavobacteriales</taxon>
        <taxon>Flavobacteriaceae</taxon>
        <taxon>Kordia</taxon>
    </lineage>
</organism>
<sequence>MKKLLLLSFLMCSLVALSQETETTDTDAKPEKIVNVDTETRYGFKVGINISNYSGTNLDDIADGLNDARIGTVVGFFADIHLVNKLRFQPEFLYSAQGSKEKELRADYLQIPLMLKLELTNALNIQVGPQVGVKVHEFEDNFKNFDFAVNGGFGLEILENVSIEARYSLGLADMFDEERAPNIEGKNAVIQVGVTYRL</sequence>
<evidence type="ECO:0000313" key="4">
    <source>
        <dbReference type="Proteomes" id="UP000619238"/>
    </source>
</evidence>
<dbReference type="Pfam" id="PF13568">
    <property type="entry name" value="OMP_b-brl_2"/>
    <property type="match status" value="1"/>
</dbReference>
<proteinExistence type="predicted"/>
<accession>A0ABR7Q8F2</accession>
<dbReference type="EMBL" id="JACGWS010000004">
    <property type="protein sequence ID" value="MBC8754718.1"/>
    <property type="molecule type" value="Genomic_DNA"/>
</dbReference>
<feature type="domain" description="Outer membrane protein beta-barrel" evidence="2">
    <location>
        <begin position="40"/>
        <end position="176"/>
    </location>
</feature>
<feature type="chain" id="PRO_5045321231" evidence="1">
    <location>
        <begin position="19"/>
        <end position="198"/>
    </location>
</feature>
<dbReference type="SUPFAM" id="SSF56925">
    <property type="entry name" value="OMPA-like"/>
    <property type="match status" value="1"/>
</dbReference>
<name>A0ABR7Q8F2_9FLAO</name>
<dbReference type="Proteomes" id="UP000619238">
    <property type="component" value="Unassembled WGS sequence"/>
</dbReference>
<dbReference type="RefSeq" id="WP_187561767.1">
    <property type="nucleotide sequence ID" value="NZ_JACGWS010000004.1"/>
</dbReference>
<evidence type="ECO:0000313" key="3">
    <source>
        <dbReference type="EMBL" id="MBC8754718.1"/>
    </source>
</evidence>
<dbReference type="InterPro" id="IPR025665">
    <property type="entry name" value="Beta-barrel_OMP_2"/>
</dbReference>
<evidence type="ECO:0000256" key="1">
    <source>
        <dbReference type="SAM" id="SignalP"/>
    </source>
</evidence>
<keyword evidence="1" id="KW-0732">Signal</keyword>
<dbReference type="InterPro" id="IPR011250">
    <property type="entry name" value="OMP/PagP_B-barrel"/>
</dbReference>
<gene>
    <name evidence="3" type="ORF">H2O64_08555</name>
</gene>
<comment type="caution">
    <text evidence="3">The sequence shown here is derived from an EMBL/GenBank/DDBJ whole genome shotgun (WGS) entry which is preliminary data.</text>
</comment>
<evidence type="ECO:0000259" key="2">
    <source>
        <dbReference type="Pfam" id="PF13568"/>
    </source>
</evidence>
<protein>
    <submittedName>
        <fullName evidence="3">PorT family protein</fullName>
    </submittedName>
</protein>
<reference evidence="3 4" key="1">
    <citation type="submission" date="2020-07" db="EMBL/GenBank/DDBJ databases">
        <title>Description of Kordia aestuariivivens sp. nov., isolated from a tidal flat.</title>
        <authorList>
            <person name="Park S."/>
            <person name="Yoon J.-H."/>
        </authorList>
    </citation>
    <scope>NUCLEOTIDE SEQUENCE [LARGE SCALE GENOMIC DNA]</scope>
    <source>
        <strain evidence="3 4">YSTF-M3</strain>
    </source>
</reference>
<feature type="signal peptide" evidence="1">
    <location>
        <begin position="1"/>
        <end position="18"/>
    </location>
</feature>